<keyword evidence="3" id="KW-0732">Signal</keyword>
<feature type="transmembrane region" description="Helical" evidence="2">
    <location>
        <begin position="239"/>
        <end position="264"/>
    </location>
</feature>
<evidence type="ECO:0000256" key="3">
    <source>
        <dbReference type="SAM" id="SignalP"/>
    </source>
</evidence>
<name>A0ABZ0LWW6_9ACTN</name>
<feature type="region of interest" description="Disordered" evidence="1">
    <location>
        <begin position="266"/>
        <end position="297"/>
    </location>
</feature>
<evidence type="ECO:0000313" key="4">
    <source>
        <dbReference type="EMBL" id="WOX24010.1"/>
    </source>
</evidence>
<evidence type="ECO:0000313" key="5">
    <source>
        <dbReference type="Proteomes" id="UP001301731"/>
    </source>
</evidence>
<sequence>MRARDAAAPAAALLCLALTAPAAADARPAWTAGPAAGRPYVYLEGGVGSVLQDTVSVTNSGTRPVTVQLTAADATRTGTAAVLAPAARAVTVPARTRADIPFAVTVPADAVPGERTGAVVVTDGSHEARVRIHLRVNGPRLAALTVERVRVDDSGTIHYVLVNRGNTALTPRLSVRADGVLGTALDRPARDLPVTLRPGERRALTEPWPDRPALDAVTVRLGVTAADGAHAAARAEARFASAGAVGTLAAALLASVATAGYALLRRRRKATEQPAEPSAEPPSEEHLLATSAAGAER</sequence>
<feature type="signal peptide" evidence="3">
    <location>
        <begin position="1"/>
        <end position="22"/>
    </location>
</feature>
<dbReference type="RefSeq" id="WP_318106464.1">
    <property type="nucleotide sequence ID" value="NZ_CP137573.1"/>
</dbReference>
<keyword evidence="2" id="KW-0472">Membrane</keyword>
<evidence type="ECO:0000256" key="2">
    <source>
        <dbReference type="SAM" id="Phobius"/>
    </source>
</evidence>
<evidence type="ECO:0000256" key="1">
    <source>
        <dbReference type="SAM" id="MobiDB-lite"/>
    </source>
</evidence>
<feature type="chain" id="PRO_5045505979" description="DUF916 domain-containing protein" evidence="3">
    <location>
        <begin position="23"/>
        <end position="297"/>
    </location>
</feature>
<protein>
    <recommendedName>
        <fullName evidence="6">DUF916 domain-containing protein</fullName>
    </recommendedName>
</protein>
<evidence type="ECO:0008006" key="6">
    <source>
        <dbReference type="Google" id="ProtNLM"/>
    </source>
</evidence>
<accession>A0ABZ0LWW6</accession>
<reference evidence="4 5" key="1">
    <citation type="submission" date="2023-10" db="EMBL/GenBank/DDBJ databases">
        <title>The genome sequence of Streptomyces sp. HUAS YS2.</title>
        <authorList>
            <person name="Mo P."/>
        </authorList>
    </citation>
    <scope>NUCLEOTIDE SEQUENCE [LARGE SCALE GENOMIC DNA]</scope>
    <source>
        <strain evidence="4 5">HUAS YS2</strain>
    </source>
</reference>
<gene>
    <name evidence="4" type="ORF">R2D22_22515</name>
</gene>
<keyword evidence="2" id="KW-0812">Transmembrane</keyword>
<keyword evidence="2" id="KW-1133">Transmembrane helix</keyword>
<proteinExistence type="predicted"/>
<keyword evidence="5" id="KW-1185">Reference proteome</keyword>
<dbReference type="Proteomes" id="UP001301731">
    <property type="component" value="Chromosome"/>
</dbReference>
<organism evidence="4 5">
    <name type="scientific">Streptomyces solicathayae</name>
    <dbReference type="NCBI Taxonomy" id="3081768"/>
    <lineage>
        <taxon>Bacteria</taxon>
        <taxon>Bacillati</taxon>
        <taxon>Actinomycetota</taxon>
        <taxon>Actinomycetes</taxon>
        <taxon>Kitasatosporales</taxon>
        <taxon>Streptomycetaceae</taxon>
        <taxon>Streptomyces</taxon>
    </lineage>
</organism>
<dbReference type="EMBL" id="CP137573">
    <property type="protein sequence ID" value="WOX24010.1"/>
    <property type="molecule type" value="Genomic_DNA"/>
</dbReference>